<feature type="transmembrane region" description="Helical" evidence="1">
    <location>
        <begin position="20"/>
        <end position="43"/>
    </location>
</feature>
<comment type="caution">
    <text evidence="2">The sequence shown here is derived from an EMBL/GenBank/DDBJ whole genome shotgun (WGS) entry which is preliminary data.</text>
</comment>
<accession>A0A369JFJ0</accession>
<dbReference type="InParanoid" id="A0A369JFJ0"/>
<proteinExistence type="predicted"/>
<keyword evidence="1" id="KW-1133">Transmembrane helix</keyword>
<dbReference type="Proteomes" id="UP000076154">
    <property type="component" value="Unassembled WGS sequence"/>
</dbReference>
<keyword evidence="1" id="KW-0812">Transmembrane</keyword>
<evidence type="ECO:0000313" key="3">
    <source>
        <dbReference type="Proteomes" id="UP000076154"/>
    </source>
</evidence>
<dbReference type="EMBL" id="LUEZ02000058">
    <property type="protein sequence ID" value="RDB20678.1"/>
    <property type="molecule type" value="Genomic_DNA"/>
</dbReference>
<reference evidence="2" key="1">
    <citation type="submission" date="2018-04" db="EMBL/GenBank/DDBJ databases">
        <title>Whole genome sequencing of Hypsizygus marmoreus.</title>
        <authorList>
            <person name="Choi I.-G."/>
            <person name="Min B."/>
            <person name="Kim J.-G."/>
            <person name="Kim S."/>
            <person name="Oh Y.-L."/>
            <person name="Kong W.-S."/>
            <person name="Park H."/>
            <person name="Jeong J."/>
            <person name="Song E.-S."/>
        </authorList>
    </citation>
    <scope>NUCLEOTIDE SEQUENCE [LARGE SCALE GENOMIC DNA]</scope>
    <source>
        <strain evidence="2">51987-8</strain>
    </source>
</reference>
<sequence>MLRQNSMERWKGKLERKGQILLIGYRASGFLFLKSIISGLLSWSSINDRSCLAQTDASVPCEWIFQGCANRESSI</sequence>
<name>A0A369JFJ0_HYPMA</name>
<gene>
    <name evidence="2" type="ORF">Hypma_012106</name>
</gene>
<dbReference type="AlphaFoldDB" id="A0A369JFJ0"/>
<protein>
    <submittedName>
        <fullName evidence="2">Uncharacterized protein</fullName>
    </submittedName>
</protein>
<evidence type="ECO:0000313" key="2">
    <source>
        <dbReference type="EMBL" id="RDB20678.1"/>
    </source>
</evidence>
<organism evidence="2 3">
    <name type="scientific">Hypsizygus marmoreus</name>
    <name type="common">White beech mushroom</name>
    <name type="synonym">Agaricus marmoreus</name>
    <dbReference type="NCBI Taxonomy" id="39966"/>
    <lineage>
        <taxon>Eukaryota</taxon>
        <taxon>Fungi</taxon>
        <taxon>Dikarya</taxon>
        <taxon>Basidiomycota</taxon>
        <taxon>Agaricomycotina</taxon>
        <taxon>Agaricomycetes</taxon>
        <taxon>Agaricomycetidae</taxon>
        <taxon>Agaricales</taxon>
        <taxon>Tricholomatineae</taxon>
        <taxon>Lyophyllaceae</taxon>
        <taxon>Hypsizygus</taxon>
    </lineage>
</organism>
<keyword evidence="3" id="KW-1185">Reference proteome</keyword>
<evidence type="ECO:0000256" key="1">
    <source>
        <dbReference type="SAM" id="Phobius"/>
    </source>
</evidence>
<keyword evidence="1" id="KW-0472">Membrane</keyword>